<dbReference type="RefSeq" id="WP_382398262.1">
    <property type="nucleotide sequence ID" value="NZ_JBHTNH010000006.1"/>
</dbReference>
<dbReference type="InterPro" id="IPR048147">
    <property type="entry name" value="CBO0543-like"/>
</dbReference>
<keyword evidence="1" id="KW-0472">Membrane</keyword>
<protein>
    <submittedName>
        <fullName evidence="2">CBO0543 family protein</fullName>
    </submittedName>
</protein>
<organism evidence="2 3">
    <name type="scientific">Lentibacillus salinarum</name>
    <dbReference type="NCBI Taxonomy" id="446820"/>
    <lineage>
        <taxon>Bacteria</taxon>
        <taxon>Bacillati</taxon>
        <taxon>Bacillota</taxon>
        <taxon>Bacilli</taxon>
        <taxon>Bacillales</taxon>
        <taxon>Bacillaceae</taxon>
        <taxon>Lentibacillus</taxon>
    </lineage>
</organism>
<accession>A0ABW3ZRR6</accession>
<dbReference type="EMBL" id="JBHTNH010000006">
    <property type="protein sequence ID" value="MFD1361057.1"/>
    <property type="molecule type" value="Genomic_DNA"/>
</dbReference>
<gene>
    <name evidence="2" type="ORF">ACFQ4A_05155</name>
</gene>
<name>A0ABW3ZRR6_9BACI</name>
<keyword evidence="1" id="KW-1133">Transmembrane helix</keyword>
<keyword evidence="3" id="KW-1185">Reference proteome</keyword>
<keyword evidence="1" id="KW-0812">Transmembrane</keyword>
<proteinExistence type="predicted"/>
<feature type="transmembrane region" description="Helical" evidence="1">
    <location>
        <begin position="125"/>
        <end position="143"/>
    </location>
</feature>
<dbReference type="Proteomes" id="UP001597178">
    <property type="component" value="Unassembled WGS sequence"/>
</dbReference>
<evidence type="ECO:0000313" key="2">
    <source>
        <dbReference type="EMBL" id="MFD1361057.1"/>
    </source>
</evidence>
<sequence>MEKILLWLFLVLGVILLSISIKKAPLKDWLLCFLTAAYFTTFLGDLIAKYHLLSYPVQLFSKFQSSVLYEYLLLPLMGLYYYQTTYHKGVVDWCWQALAYSSVLTAFEIILEQNTDLIHYINWHWSYSMVSQFLFLLLVRWLMWLINDVARKREDGKRS</sequence>
<comment type="caution">
    <text evidence="2">The sequence shown here is derived from an EMBL/GenBank/DDBJ whole genome shotgun (WGS) entry which is preliminary data.</text>
</comment>
<dbReference type="NCBIfam" id="NF041644">
    <property type="entry name" value="CBO0543_fam"/>
    <property type="match status" value="1"/>
</dbReference>
<evidence type="ECO:0000256" key="1">
    <source>
        <dbReference type="SAM" id="Phobius"/>
    </source>
</evidence>
<feature type="transmembrane region" description="Helical" evidence="1">
    <location>
        <begin position="28"/>
        <end position="47"/>
    </location>
</feature>
<feature type="transmembrane region" description="Helical" evidence="1">
    <location>
        <begin position="67"/>
        <end position="83"/>
    </location>
</feature>
<evidence type="ECO:0000313" key="3">
    <source>
        <dbReference type="Proteomes" id="UP001597178"/>
    </source>
</evidence>
<reference evidence="3" key="1">
    <citation type="journal article" date="2019" name="Int. J. Syst. Evol. Microbiol.">
        <title>The Global Catalogue of Microorganisms (GCM) 10K type strain sequencing project: providing services to taxonomists for standard genome sequencing and annotation.</title>
        <authorList>
            <consortium name="The Broad Institute Genomics Platform"/>
            <consortium name="The Broad Institute Genome Sequencing Center for Infectious Disease"/>
            <person name="Wu L."/>
            <person name="Ma J."/>
        </authorList>
    </citation>
    <scope>NUCLEOTIDE SEQUENCE [LARGE SCALE GENOMIC DNA]</scope>
    <source>
        <strain evidence="3">CCUG 54822</strain>
    </source>
</reference>